<dbReference type="InterPro" id="IPR050407">
    <property type="entry name" value="Geranylgeranyl_reductase"/>
</dbReference>
<dbReference type="EMBL" id="CP003098">
    <property type="protein sequence ID" value="AET34181.1"/>
    <property type="molecule type" value="Genomic_DNA"/>
</dbReference>
<dbReference type="PANTHER" id="PTHR42685">
    <property type="entry name" value="GERANYLGERANYL DIPHOSPHATE REDUCTASE"/>
    <property type="match status" value="1"/>
</dbReference>
<proteinExistence type="predicted"/>
<dbReference type="PANTHER" id="PTHR42685:SF20">
    <property type="entry name" value="HYDROGENASE, PUTATIVE-RELATED"/>
    <property type="match status" value="1"/>
</dbReference>
<reference evidence="1 2" key="1">
    <citation type="journal article" date="2012" name="J. Bacteriol.">
        <title>Complete genome sequence of strain 1860, a crenarchaeon of the genus pyrobaculum able to grow with various electron acceptors.</title>
        <authorList>
            <person name="Mardanov A.V."/>
            <person name="Gumerov V.M."/>
            <person name="Slobodkina G.B."/>
            <person name="Beletsky A.V."/>
            <person name="Bonch-Osmolovskaya E.A."/>
            <person name="Ravin N.V."/>
            <person name="Skryabin K.G."/>
        </authorList>
    </citation>
    <scope>NUCLEOTIDE SEQUENCE [LARGE SCALE GENOMIC DNA]</scope>
    <source>
        <strain evidence="1 2">1860</strain>
    </source>
</reference>
<dbReference type="RefSeq" id="WP_014290006.1">
    <property type="nucleotide sequence ID" value="NC_016645.1"/>
</dbReference>
<keyword evidence="2" id="KW-1185">Reference proteome</keyword>
<protein>
    <submittedName>
        <fullName evidence="1">Dehydrogenase (Flavoprotein)-like protein</fullName>
    </submittedName>
</protein>
<evidence type="ECO:0000313" key="1">
    <source>
        <dbReference type="EMBL" id="AET34181.1"/>
    </source>
</evidence>
<dbReference type="Gene3D" id="3.50.50.60">
    <property type="entry name" value="FAD/NAD(P)-binding domain"/>
    <property type="match status" value="1"/>
</dbReference>
<dbReference type="GeneID" id="11594403"/>
<dbReference type="AlphaFoldDB" id="G7VF16"/>
<dbReference type="eggNOG" id="arCOG00570">
    <property type="taxonomic scope" value="Archaea"/>
</dbReference>
<accession>G7VF16</accession>
<dbReference type="STRING" id="1104324.P186_2805"/>
<name>G7VF16_9CREN</name>
<dbReference type="OrthoDB" id="6062at2157"/>
<dbReference type="BioCyc" id="PSP1104324:GJSN-2742-MONOMER"/>
<dbReference type="InterPro" id="IPR036188">
    <property type="entry name" value="FAD/NAD-bd_sf"/>
</dbReference>
<gene>
    <name evidence="1" type="ORF">P186_2805</name>
</gene>
<dbReference type="SUPFAM" id="SSF51905">
    <property type="entry name" value="FAD/NAD(P)-binding domain"/>
    <property type="match status" value="1"/>
</dbReference>
<dbReference type="HOGENOM" id="CLU_066799_0_0_2"/>
<sequence>MKPQAKVLGLGPSGSAFLKFYGRAYGADRARRYFKACGEAVPVETPLVDMKYVVDKVKRYRFYRWRREVGEVAYAKARWYIVDKGAWVESMRGGGEGGGEWEVLVKAGGPYQSEGDKITIARAYVDGVKLEEEAAYFIFPENAVGFYWVFPHGGVYNVGGGFVGVANPVPHVLQFIEKWLGGGRVLEVRGAPFTVIPRVVLHDGEGFRVGEAAGLVYPLTGEGIRPGILSARALAEALATKNPLETYRRAVEPLVRQIEFQKKLLKTAERLAARGEALIELADDRILRDYIEENLSARSLFTVLAKRPAAGIRLVAALVK</sequence>
<dbReference type="Proteomes" id="UP000005867">
    <property type="component" value="Chromosome"/>
</dbReference>
<organism evidence="1 2">
    <name type="scientific">Pyrobaculum ferrireducens</name>
    <dbReference type="NCBI Taxonomy" id="1104324"/>
    <lineage>
        <taxon>Archaea</taxon>
        <taxon>Thermoproteota</taxon>
        <taxon>Thermoprotei</taxon>
        <taxon>Thermoproteales</taxon>
        <taxon>Thermoproteaceae</taxon>
        <taxon>Pyrobaculum</taxon>
    </lineage>
</organism>
<evidence type="ECO:0000313" key="2">
    <source>
        <dbReference type="Proteomes" id="UP000005867"/>
    </source>
</evidence>
<dbReference type="KEGG" id="pyr:P186_2805"/>